<gene>
    <name evidence="2" type="ORF">GOP47_0007407</name>
</gene>
<evidence type="ECO:0000256" key="1">
    <source>
        <dbReference type="SAM" id="MobiDB-lite"/>
    </source>
</evidence>
<organism evidence="2 3">
    <name type="scientific">Adiantum capillus-veneris</name>
    <name type="common">Maidenhair fern</name>
    <dbReference type="NCBI Taxonomy" id="13818"/>
    <lineage>
        <taxon>Eukaryota</taxon>
        <taxon>Viridiplantae</taxon>
        <taxon>Streptophyta</taxon>
        <taxon>Embryophyta</taxon>
        <taxon>Tracheophyta</taxon>
        <taxon>Polypodiopsida</taxon>
        <taxon>Polypodiidae</taxon>
        <taxon>Polypodiales</taxon>
        <taxon>Pteridineae</taxon>
        <taxon>Pteridaceae</taxon>
        <taxon>Vittarioideae</taxon>
        <taxon>Adiantum</taxon>
    </lineage>
</organism>
<dbReference type="AlphaFoldDB" id="A0A9D4V1H9"/>
<feature type="region of interest" description="Disordered" evidence="1">
    <location>
        <begin position="103"/>
        <end position="135"/>
    </location>
</feature>
<dbReference type="Proteomes" id="UP000886520">
    <property type="component" value="Chromosome 7"/>
</dbReference>
<reference evidence="2" key="1">
    <citation type="submission" date="2021-01" db="EMBL/GenBank/DDBJ databases">
        <title>Adiantum capillus-veneris genome.</title>
        <authorList>
            <person name="Fang Y."/>
            <person name="Liao Q."/>
        </authorList>
    </citation>
    <scope>NUCLEOTIDE SEQUENCE</scope>
    <source>
        <strain evidence="2">H3</strain>
        <tissue evidence="2">Leaf</tissue>
    </source>
</reference>
<name>A0A9D4V1H9_ADICA</name>
<dbReference type="EMBL" id="JABFUD020000007">
    <property type="protein sequence ID" value="KAI5077583.1"/>
    <property type="molecule type" value="Genomic_DNA"/>
</dbReference>
<evidence type="ECO:0000313" key="2">
    <source>
        <dbReference type="EMBL" id="KAI5077583.1"/>
    </source>
</evidence>
<evidence type="ECO:0000313" key="3">
    <source>
        <dbReference type="Proteomes" id="UP000886520"/>
    </source>
</evidence>
<protein>
    <submittedName>
        <fullName evidence="2">Uncharacterized protein</fullName>
    </submittedName>
</protein>
<dbReference type="OrthoDB" id="1984448at2759"/>
<accession>A0A9D4V1H9</accession>
<comment type="caution">
    <text evidence="2">The sequence shown here is derived from an EMBL/GenBank/DDBJ whole genome shotgun (WGS) entry which is preliminary data.</text>
</comment>
<proteinExistence type="predicted"/>
<sequence>MPKERSPKVEKKEAWEAILTKGLGLSQLESTIKRLDIGYIASIFSANYRATALRRAPLRTKIDMDDLLLPVTDDSDPKKFSNFALAYGRARRSSLSDMTFMQPLLNNDDKEPSTGENGGGGREADGNRASRKVESLSGMHPEAVPLVDPLITSNQATAPYSVCVLKRAISFPRAKYLTFMDNTEDGDTLSDAGKSSASVLEENVCLVRDNAIEEPNLQKLLTATHCGGVPVESRGVNTCTHIFDELELPDVPLWEATLDTGIHPWCRTPSENPRNLQKTLSMKYILNDNTIENEELHTLTDNYAPSPELSMLHRRSCDEDDDEFKFLYESNTSSCVSSPEFSSAASLKDWLPPEDPPLMLAVDFYQAGKETYKFDAFQASRMFLQPDLPRTKRVLLKYVGGDSGHPLIDDGAEDILQSPSHAEKGARSRIDIDGHY</sequence>
<feature type="compositionally biased region" description="Basic and acidic residues" evidence="1">
    <location>
        <begin position="122"/>
        <end position="134"/>
    </location>
</feature>
<keyword evidence="3" id="KW-1185">Reference proteome</keyword>